<dbReference type="EMBL" id="UHAQ01000002">
    <property type="protein sequence ID" value="SUK46775.1"/>
    <property type="molecule type" value="Genomic_DNA"/>
</dbReference>
<dbReference type="SUPFAM" id="SSF53187">
    <property type="entry name" value="Zn-dependent exopeptidases"/>
    <property type="match status" value="1"/>
</dbReference>
<dbReference type="EC" id="3.5.1.18" evidence="1"/>
<accession>A0A380DRJ3</accession>
<proteinExistence type="predicted"/>
<organism evidence="1 2">
    <name type="scientific">Staphylococcus aureus</name>
    <dbReference type="NCBI Taxonomy" id="1280"/>
    <lineage>
        <taxon>Bacteria</taxon>
        <taxon>Bacillati</taxon>
        <taxon>Bacillota</taxon>
        <taxon>Bacilli</taxon>
        <taxon>Bacillales</taxon>
        <taxon>Staphylococcaceae</taxon>
        <taxon>Staphylococcus</taxon>
    </lineage>
</organism>
<dbReference type="PANTHER" id="PTHR11014:SF63">
    <property type="entry name" value="METALLOPEPTIDASE, PUTATIVE (AFU_ORTHOLOGUE AFUA_6G09600)-RELATED"/>
    <property type="match status" value="1"/>
</dbReference>
<sequence>MGLKDQAVAWRRYFHQFPELSDKEFKTTQKIKDILTEYNIRILDLPLTTGLVAEVGQGLSCIAVRADIDALPIQELVEQDFKSKNEGVMHACGHDIHMASILATAVKLKEIEGTLTGRVKFIFQPAEELGYGAFKNY</sequence>
<dbReference type="NCBIfam" id="TIGR01891">
    <property type="entry name" value="amidohydrolases"/>
    <property type="match status" value="1"/>
</dbReference>
<keyword evidence="1" id="KW-0378">Hydrolase</keyword>
<protein>
    <submittedName>
        <fullName evidence="1">N-acetyl-L,L-diaminopimelate deacetylase</fullName>
        <ecNumber evidence="1">3.-.-.-</ecNumber>
        <ecNumber evidence="1">3.5.1.18</ecNumber>
    </submittedName>
</protein>
<evidence type="ECO:0000313" key="2">
    <source>
        <dbReference type="Proteomes" id="UP000254502"/>
    </source>
</evidence>
<dbReference type="GO" id="GO:0009014">
    <property type="term" value="F:succinyl-diaminopimelate desuccinylase activity"/>
    <property type="evidence" value="ECO:0007669"/>
    <property type="project" value="UniProtKB-EC"/>
</dbReference>
<dbReference type="EC" id="3.-.-.-" evidence="1"/>
<gene>
    <name evidence="1" type="primary">yxeP_2</name>
    <name evidence="1" type="ORF">NCTC5664_01554</name>
</gene>
<evidence type="ECO:0000313" key="1">
    <source>
        <dbReference type="EMBL" id="SUK46775.1"/>
    </source>
</evidence>
<name>A0A380DRJ3_STAAU</name>
<dbReference type="Pfam" id="PF01546">
    <property type="entry name" value="Peptidase_M20"/>
    <property type="match status" value="1"/>
</dbReference>
<dbReference type="Gene3D" id="3.40.630.10">
    <property type="entry name" value="Zn peptidases"/>
    <property type="match status" value="1"/>
</dbReference>
<dbReference type="AlphaFoldDB" id="A0A380DRJ3"/>
<dbReference type="PANTHER" id="PTHR11014">
    <property type="entry name" value="PEPTIDASE M20 FAMILY MEMBER"/>
    <property type="match status" value="1"/>
</dbReference>
<dbReference type="InterPro" id="IPR002933">
    <property type="entry name" value="Peptidase_M20"/>
</dbReference>
<reference evidence="1 2" key="1">
    <citation type="submission" date="2018-06" db="EMBL/GenBank/DDBJ databases">
        <authorList>
            <consortium name="Pathogen Informatics"/>
            <person name="Doyle S."/>
        </authorList>
    </citation>
    <scope>NUCLEOTIDE SEQUENCE [LARGE SCALE GENOMIC DNA]</scope>
    <source>
        <strain evidence="1 2">NCTC5664</strain>
    </source>
</reference>
<dbReference type="InterPro" id="IPR017439">
    <property type="entry name" value="Amidohydrolase"/>
</dbReference>
<dbReference type="Proteomes" id="UP000254502">
    <property type="component" value="Unassembled WGS sequence"/>
</dbReference>